<reference evidence="2" key="1">
    <citation type="submission" date="2023-06" db="EMBL/GenBank/DDBJ databases">
        <title>Genome-scale phylogeny and comparative genomics of the fungal order Sordariales.</title>
        <authorList>
            <consortium name="Lawrence Berkeley National Laboratory"/>
            <person name="Hensen N."/>
            <person name="Bonometti L."/>
            <person name="Westerberg I."/>
            <person name="Brannstrom I.O."/>
            <person name="Guillou S."/>
            <person name="Cros-Aarteil S."/>
            <person name="Calhoun S."/>
            <person name="Haridas S."/>
            <person name="Kuo A."/>
            <person name="Mondo S."/>
            <person name="Pangilinan J."/>
            <person name="Riley R."/>
            <person name="LaButti K."/>
            <person name="Andreopoulos B."/>
            <person name="Lipzen A."/>
            <person name="Chen C."/>
            <person name="Yanf M."/>
            <person name="Daum C."/>
            <person name="Ng V."/>
            <person name="Clum A."/>
            <person name="Steindorff A."/>
            <person name="Ohm R."/>
            <person name="Martin F."/>
            <person name="Silar P."/>
            <person name="Natvig D."/>
            <person name="Lalanne C."/>
            <person name="Gautier V."/>
            <person name="Ament-velasquez S.L."/>
            <person name="Kruys A."/>
            <person name="Hutchinson M.I."/>
            <person name="Powell A.J."/>
            <person name="Barry K."/>
            <person name="Miller A.N."/>
            <person name="Grigoriev I.V."/>
            <person name="Debuchy R."/>
            <person name="Gladieux P."/>
            <person name="Thoren M.H."/>
            <person name="Johannesson H."/>
        </authorList>
    </citation>
    <scope>NUCLEOTIDE SEQUENCE</scope>
    <source>
        <strain evidence="2">SMH2392-1A</strain>
    </source>
</reference>
<feature type="region of interest" description="Disordered" evidence="1">
    <location>
        <begin position="80"/>
        <end position="162"/>
    </location>
</feature>
<protein>
    <submittedName>
        <fullName evidence="2">Uncharacterized protein</fullName>
    </submittedName>
</protein>
<feature type="compositionally biased region" description="Basic and acidic residues" evidence="1">
    <location>
        <begin position="50"/>
        <end position="66"/>
    </location>
</feature>
<evidence type="ECO:0000256" key="1">
    <source>
        <dbReference type="SAM" id="MobiDB-lite"/>
    </source>
</evidence>
<dbReference type="EMBL" id="JAUIRO010000001">
    <property type="protein sequence ID" value="KAK0733398.1"/>
    <property type="molecule type" value="Genomic_DNA"/>
</dbReference>
<keyword evidence="3" id="KW-1185">Reference proteome</keyword>
<evidence type="ECO:0000313" key="2">
    <source>
        <dbReference type="EMBL" id="KAK0733398.1"/>
    </source>
</evidence>
<dbReference type="Proteomes" id="UP001172101">
    <property type="component" value="Unassembled WGS sequence"/>
</dbReference>
<feature type="compositionally biased region" description="Basic residues" evidence="1">
    <location>
        <begin position="153"/>
        <end position="162"/>
    </location>
</feature>
<dbReference type="GeneID" id="85322377"/>
<evidence type="ECO:0000313" key="3">
    <source>
        <dbReference type="Proteomes" id="UP001172101"/>
    </source>
</evidence>
<organism evidence="2 3">
    <name type="scientific">Lasiosphaeria miniovina</name>
    <dbReference type="NCBI Taxonomy" id="1954250"/>
    <lineage>
        <taxon>Eukaryota</taxon>
        <taxon>Fungi</taxon>
        <taxon>Dikarya</taxon>
        <taxon>Ascomycota</taxon>
        <taxon>Pezizomycotina</taxon>
        <taxon>Sordariomycetes</taxon>
        <taxon>Sordariomycetidae</taxon>
        <taxon>Sordariales</taxon>
        <taxon>Lasiosphaeriaceae</taxon>
        <taxon>Lasiosphaeria</taxon>
    </lineage>
</organism>
<feature type="region of interest" description="Disordered" evidence="1">
    <location>
        <begin position="1"/>
        <end position="66"/>
    </location>
</feature>
<name>A0AA40EFK5_9PEZI</name>
<gene>
    <name evidence="2" type="ORF">B0T26DRAFT_669808</name>
</gene>
<dbReference type="RefSeq" id="XP_060302275.1">
    <property type="nucleotide sequence ID" value="XM_060439107.1"/>
</dbReference>
<dbReference type="AlphaFoldDB" id="A0AA40EFK5"/>
<accession>A0AA40EFK5</accession>
<proteinExistence type="predicted"/>
<comment type="caution">
    <text evidence="2">The sequence shown here is derived from an EMBL/GenBank/DDBJ whole genome shotgun (WGS) entry which is preliminary data.</text>
</comment>
<feature type="compositionally biased region" description="Basic and acidic residues" evidence="1">
    <location>
        <begin position="80"/>
        <end position="106"/>
    </location>
</feature>
<sequence length="162" mass="18336">MPQSRTRRSCPDPKAKTIIATDEVAALPETKSQDKRKRRRLSSRGVSAFAEKRNQPEARFEKRARYKTREDKYIQKLDVGPKRSDVRKQAVENDRREKVTINDRLSRRQSSNIGNFRAGGNEGFSQARNHESDIVVSGSPVINGGRKPSAPRGKTHKILPGE</sequence>